<dbReference type="Proteomes" id="UP000434342">
    <property type="component" value="Unassembled WGS sequence"/>
</dbReference>
<evidence type="ECO:0000256" key="1">
    <source>
        <dbReference type="ARBA" id="ARBA00023125"/>
    </source>
</evidence>
<feature type="compositionally biased region" description="Polar residues" evidence="3">
    <location>
        <begin position="1"/>
        <end position="12"/>
    </location>
</feature>
<dbReference type="EMBL" id="VUND01000001">
    <property type="protein sequence ID" value="MST59441.1"/>
    <property type="molecule type" value="Genomic_DNA"/>
</dbReference>
<dbReference type="AlphaFoldDB" id="A0A6N7WTS8"/>
<dbReference type="PROSITE" id="PS50977">
    <property type="entry name" value="HTH_TETR_2"/>
    <property type="match status" value="1"/>
</dbReference>
<dbReference type="PANTHER" id="PTHR43479">
    <property type="entry name" value="ACREF/ENVCD OPERON REPRESSOR-RELATED"/>
    <property type="match status" value="1"/>
</dbReference>
<feature type="DNA-binding region" description="H-T-H motif" evidence="2">
    <location>
        <begin position="60"/>
        <end position="79"/>
    </location>
</feature>
<accession>A0A6N7WTS8</accession>
<gene>
    <name evidence="5" type="ORF">FYJ69_00740</name>
</gene>
<name>A0A6N7WTS8_9ACTN</name>
<evidence type="ECO:0000256" key="3">
    <source>
        <dbReference type="SAM" id="MobiDB-lite"/>
    </source>
</evidence>
<sequence>MFKNQQNATQVCEKNDGVGRRPDGGGNVEASRNRNAQRSVRLLEEALTLLIAEKPYDKITVSDITRRADLNRGTFYAHFDSVDQLMRQTMDDLTEKVSASIDPLVTNSFFQDPMPFLRQISDFVCDNLALTRKLVDNDRLGPFLGALMDRIERHLHDIARSEDPEGGNFPLETVDFLLGGIRNAYASWLEGAYGNEEIDDLNQSLCAFIKAIGVVLGQRKSERAAAAGANEANGADGA</sequence>
<dbReference type="PANTHER" id="PTHR43479:SF11">
    <property type="entry name" value="ACREF_ENVCD OPERON REPRESSOR-RELATED"/>
    <property type="match status" value="1"/>
</dbReference>
<keyword evidence="1 2" id="KW-0238">DNA-binding</keyword>
<organism evidence="5 6">
    <name type="scientific">Parafannyhessea umbonata</name>
    <dbReference type="NCBI Taxonomy" id="604330"/>
    <lineage>
        <taxon>Bacteria</taxon>
        <taxon>Bacillati</taxon>
        <taxon>Actinomycetota</taxon>
        <taxon>Coriobacteriia</taxon>
        <taxon>Coriobacteriales</taxon>
        <taxon>Atopobiaceae</taxon>
        <taxon>Parafannyhessea</taxon>
    </lineage>
</organism>
<reference evidence="5 6" key="1">
    <citation type="submission" date="2019-08" db="EMBL/GenBank/DDBJ databases">
        <title>In-depth cultivation of the pig gut microbiome towards novel bacterial diversity and tailored functional studies.</title>
        <authorList>
            <person name="Wylensek D."/>
            <person name="Hitch T.C.A."/>
            <person name="Clavel T."/>
        </authorList>
    </citation>
    <scope>NUCLEOTIDE SEQUENCE [LARGE SCALE GENOMIC DNA]</scope>
    <source>
        <strain evidence="5 6">WB01_CNA04</strain>
    </source>
</reference>
<dbReference type="Pfam" id="PF00440">
    <property type="entry name" value="TetR_N"/>
    <property type="match status" value="1"/>
</dbReference>
<dbReference type="RefSeq" id="WP_154539218.1">
    <property type="nucleotide sequence ID" value="NZ_VUND01000001.1"/>
</dbReference>
<dbReference type="Gene3D" id="1.10.357.10">
    <property type="entry name" value="Tetracycline Repressor, domain 2"/>
    <property type="match status" value="1"/>
</dbReference>
<feature type="domain" description="HTH tetR-type" evidence="4">
    <location>
        <begin position="37"/>
        <end position="97"/>
    </location>
</feature>
<dbReference type="SUPFAM" id="SSF46689">
    <property type="entry name" value="Homeodomain-like"/>
    <property type="match status" value="1"/>
</dbReference>
<feature type="compositionally biased region" description="Basic and acidic residues" evidence="3">
    <location>
        <begin position="13"/>
        <end position="23"/>
    </location>
</feature>
<dbReference type="GO" id="GO:0003677">
    <property type="term" value="F:DNA binding"/>
    <property type="evidence" value="ECO:0007669"/>
    <property type="project" value="UniProtKB-UniRule"/>
</dbReference>
<dbReference type="InterPro" id="IPR050624">
    <property type="entry name" value="HTH-type_Tx_Regulator"/>
</dbReference>
<comment type="caution">
    <text evidence="5">The sequence shown here is derived from an EMBL/GenBank/DDBJ whole genome shotgun (WGS) entry which is preliminary data.</text>
</comment>
<feature type="region of interest" description="Disordered" evidence="3">
    <location>
        <begin position="1"/>
        <end position="34"/>
    </location>
</feature>
<evidence type="ECO:0000256" key="2">
    <source>
        <dbReference type="PROSITE-ProRule" id="PRU00335"/>
    </source>
</evidence>
<dbReference type="InterPro" id="IPR009057">
    <property type="entry name" value="Homeodomain-like_sf"/>
</dbReference>
<dbReference type="InterPro" id="IPR001647">
    <property type="entry name" value="HTH_TetR"/>
</dbReference>
<evidence type="ECO:0000313" key="5">
    <source>
        <dbReference type="EMBL" id="MST59441.1"/>
    </source>
</evidence>
<evidence type="ECO:0000313" key="6">
    <source>
        <dbReference type="Proteomes" id="UP000434342"/>
    </source>
</evidence>
<proteinExistence type="predicted"/>
<protein>
    <submittedName>
        <fullName evidence="5">TetR/AcrR family transcriptional regulator</fullName>
    </submittedName>
</protein>
<evidence type="ECO:0000259" key="4">
    <source>
        <dbReference type="PROSITE" id="PS50977"/>
    </source>
</evidence>